<sequence length="181" mass="19791">MPILQRIPTEARCSWLVGRTHVDVMPDIAIVSTAPRSSALHSSVPRSSALHSSVPRSSARLLLLRVPTLVGASTDPESILHEYPVEVALLNVPVGAGFVRFHERAVGVLNHRLLEAGLLFRRASTRVLAQKPKENELQIGHLLDGLLRRTKGASSLQAADASVNRHSFVLPVGPWNRGLWF</sequence>
<accession>A0ABN7ISZ9</accession>
<evidence type="ECO:0000313" key="2">
    <source>
        <dbReference type="Proteomes" id="UP000836402"/>
    </source>
</evidence>
<organism evidence="1 2">
    <name type="scientific">Tilletia caries</name>
    <name type="common">wheat bunt fungus</name>
    <dbReference type="NCBI Taxonomy" id="13290"/>
    <lineage>
        <taxon>Eukaryota</taxon>
        <taxon>Fungi</taxon>
        <taxon>Dikarya</taxon>
        <taxon>Basidiomycota</taxon>
        <taxon>Ustilaginomycotina</taxon>
        <taxon>Exobasidiomycetes</taxon>
        <taxon>Tilletiales</taxon>
        <taxon>Tilletiaceae</taxon>
        <taxon>Tilletia</taxon>
    </lineage>
</organism>
<dbReference type="EMBL" id="CAJHJG010002856">
    <property type="protein sequence ID" value="CAD6924154.1"/>
    <property type="molecule type" value="Genomic_DNA"/>
</dbReference>
<protein>
    <submittedName>
        <fullName evidence="1">Uncharacterized protein</fullName>
    </submittedName>
</protein>
<name>A0ABN7ISZ9_9BASI</name>
<keyword evidence="2" id="KW-1185">Reference proteome</keyword>
<reference evidence="1" key="1">
    <citation type="submission" date="2020-10" db="EMBL/GenBank/DDBJ databases">
        <authorList>
            <person name="Sedaghatjoo S."/>
        </authorList>
    </citation>
    <scope>NUCLEOTIDE SEQUENCE</scope>
    <source>
        <strain evidence="1">AZH3</strain>
    </source>
</reference>
<evidence type="ECO:0000313" key="1">
    <source>
        <dbReference type="EMBL" id="CAD6924154.1"/>
    </source>
</evidence>
<comment type="caution">
    <text evidence="1">The sequence shown here is derived from an EMBL/GenBank/DDBJ whole genome shotgun (WGS) entry which is preliminary data.</text>
</comment>
<gene>
    <name evidence="1" type="ORF">JKIAZH3_G1743</name>
</gene>
<proteinExistence type="predicted"/>
<dbReference type="Proteomes" id="UP000836402">
    <property type="component" value="Unassembled WGS sequence"/>
</dbReference>